<dbReference type="RefSeq" id="WP_081148036.1">
    <property type="nucleotide sequence ID" value="NZ_LVYD01000046.1"/>
</dbReference>
<evidence type="ECO:0000256" key="8">
    <source>
        <dbReference type="SAM" id="Phobius"/>
    </source>
</evidence>
<accession>A0A1V9FYB0</accession>
<keyword evidence="3" id="KW-0808">Transferase</keyword>
<feature type="transmembrane region" description="Helical" evidence="8">
    <location>
        <begin position="218"/>
        <end position="241"/>
    </location>
</feature>
<dbReference type="AlphaFoldDB" id="A0A1V9FYB0"/>
<evidence type="ECO:0000256" key="4">
    <source>
        <dbReference type="ARBA" id="ARBA00022692"/>
    </source>
</evidence>
<feature type="transmembrane region" description="Helical" evidence="8">
    <location>
        <begin position="161"/>
        <end position="180"/>
    </location>
</feature>
<name>A0A1V9FYB0_9BACT</name>
<feature type="transmembrane region" description="Helical" evidence="8">
    <location>
        <begin position="25"/>
        <end position="43"/>
    </location>
</feature>
<feature type="transmembrane region" description="Helical" evidence="8">
    <location>
        <begin position="293"/>
        <end position="314"/>
    </location>
</feature>
<comment type="caution">
    <text evidence="9">The sequence shown here is derived from an EMBL/GenBank/DDBJ whole genome shotgun (WGS) entry which is preliminary data.</text>
</comment>
<dbReference type="EMBL" id="LVYD01000046">
    <property type="protein sequence ID" value="OQP63312.1"/>
    <property type="molecule type" value="Genomic_DNA"/>
</dbReference>
<feature type="transmembrane region" description="Helical" evidence="8">
    <location>
        <begin position="391"/>
        <end position="407"/>
    </location>
</feature>
<dbReference type="GO" id="GO:0005886">
    <property type="term" value="C:plasma membrane"/>
    <property type="evidence" value="ECO:0007669"/>
    <property type="project" value="UniProtKB-SubCell"/>
</dbReference>
<evidence type="ECO:0000313" key="10">
    <source>
        <dbReference type="Proteomes" id="UP000192796"/>
    </source>
</evidence>
<dbReference type="InterPro" id="IPR018584">
    <property type="entry name" value="GT87"/>
</dbReference>
<evidence type="ECO:0000256" key="2">
    <source>
        <dbReference type="ARBA" id="ARBA00022475"/>
    </source>
</evidence>
<sequence length="537" mass="61375">MDFYHKNNLLSPFTVLIFNFMLTRYSLYYPIIFLTALLAWFIYKAAGAPFSDFAGYYFGGQELLRGNYQYVYDTYSLNALIAQKGYTGVFVCYAPFPPFTSIVFAPFLLLPVTVSKIVFNIFSAAVFVWVMTRAIKFFSIPARVTWLIPVLFFIPLRNNIFFGQAYLLLFALLIEGYMAYKKGRMVLAAVLWSVAIVFKLFPLVVLFFLVVKKQCKQALYCVAACALLGVVSVLVNGFAAWQYYVFTIFPRSASGDLNASYTYLFQSAFMLVKNLFVYDAVQNPHVLFNSQPLFIFSMVLYKAALLVGCVGITLSKKTTDHIAFTGWITASILLSPNGSTYSLILLLLPLLALCNSRRSYLYIGMALLFFINTIPVQSLANWPLLLQFPRLYLLLLLFLLLVIDAGVRFRPKPFIALFIVLLLADAPKLFAQKNNSTWLLPYELPLVYAYVIKDNRLVYYYWDEKGSHETVTGYFVQQYSTGEVQIQNNQLYYKGKRLTSTPDRKQQAMLINGHHIIYLSDQNRGFGFYALRQVPLP</sequence>
<proteinExistence type="inferred from homology"/>
<keyword evidence="2" id="KW-1003">Cell membrane</keyword>
<comment type="subcellular location">
    <subcellularLocation>
        <location evidence="1">Cell membrane</location>
        <topology evidence="1">Multi-pass membrane protein</topology>
    </subcellularLocation>
</comment>
<keyword evidence="10" id="KW-1185">Reference proteome</keyword>
<gene>
    <name evidence="9" type="ORF">A3860_25830</name>
</gene>
<dbReference type="STRING" id="1703345.A3860_25830"/>
<comment type="similarity">
    <text evidence="7">Belongs to the glycosyltransferase 87 family.</text>
</comment>
<evidence type="ECO:0000256" key="6">
    <source>
        <dbReference type="ARBA" id="ARBA00023136"/>
    </source>
</evidence>
<organism evidence="9 10">
    <name type="scientific">Niastella vici</name>
    <dbReference type="NCBI Taxonomy" id="1703345"/>
    <lineage>
        <taxon>Bacteria</taxon>
        <taxon>Pseudomonadati</taxon>
        <taxon>Bacteroidota</taxon>
        <taxon>Chitinophagia</taxon>
        <taxon>Chitinophagales</taxon>
        <taxon>Chitinophagaceae</taxon>
        <taxon>Niastella</taxon>
    </lineage>
</organism>
<feature type="transmembrane region" description="Helical" evidence="8">
    <location>
        <begin position="360"/>
        <end position="379"/>
    </location>
</feature>
<feature type="transmembrane region" description="Helical" evidence="8">
    <location>
        <begin position="326"/>
        <end position="348"/>
    </location>
</feature>
<evidence type="ECO:0000256" key="3">
    <source>
        <dbReference type="ARBA" id="ARBA00022679"/>
    </source>
</evidence>
<keyword evidence="5 8" id="KW-1133">Transmembrane helix</keyword>
<keyword evidence="6 8" id="KW-0472">Membrane</keyword>
<evidence type="ECO:0000256" key="1">
    <source>
        <dbReference type="ARBA" id="ARBA00004651"/>
    </source>
</evidence>
<keyword evidence="4 8" id="KW-0812">Transmembrane</keyword>
<dbReference type="Proteomes" id="UP000192796">
    <property type="component" value="Unassembled WGS sequence"/>
</dbReference>
<evidence type="ECO:0000313" key="9">
    <source>
        <dbReference type="EMBL" id="OQP63312.1"/>
    </source>
</evidence>
<reference evidence="9 10" key="1">
    <citation type="submission" date="2016-03" db="EMBL/GenBank/DDBJ databases">
        <title>Niastella vici sp. nov., isolated from farmland soil.</title>
        <authorList>
            <person name="Chen L."/>
            <person name="Wang D."/>
            <person name="Yang S."/>
            <person name="Wang G."/>
        </authorList>
    </citation>
    <scope>NUCLEOTIDE SEQUENCE [LARGE SCALE GENOMIC DNA]</scope>
    <source>
        <strain evidence="9 10">DJ57</strain>
    </source>
</reference>
<evidence type="ECO:0000256" key="5">
    <source>
        <dbReference type="ARBA" id="ARBA00022989"/>
    </source>
</evidence>
<dbReference type="OrthoDB" id="1303617at2"/>
<evidence type="ECO:0000256" key="7">
    <source>
        <dbReference type="ARBA" id="ARBA00024033"/>
    </source>
</evidence>
<feature type="transmembrane region" description="Helical" evidence="8">
    <location>
        <begin position="186"/>
        <end position="211"/>
    </location>
</feature>
<protein>
    <recommendedName>
        <fullName evidence="11">DUF2029 domain-containing protein</fullName>
    </recommendedName>
</protein>
<dbReference type="GO" id="GO:0016758">
    <property type="term" value="F:hexosyltransferase activity"/>
    <property type="evidence" value="ECO:0007669"/>
    <property type="project" value="InterPro"/>
</dbReference>
<dbReference type="Pfam" id="PF09594">
    <property type="entry name" value="GT87"/>
    <property type="match status" value="1"/>
</dbReference>
<evidence type="ECO:0008006" key="11">
    <source>
        <dbReference type="Google" id="ProtNLM"/>
    </source>
</evidence>